<feature type="transmembrane region" description="Helical" evidence="5">
    <location>
        <begin position="301"/>
        <end position="322"/>
    </location>
</feature>
<dbReference type="EMBL" id="LUCH01017241">
    <property type="protein sequence ID" value="KAF5395179.1"/>
    <property type="molecule type" value="Genomic_DNA"/>
</dbReference>
<evidence type="ECO:0000256" key="3">
    <source>
        <dbReference type="ARBA" id="ARBA00022989"/>
    </source>
</evidence>
<feature type="transmembrane region" description="Helical" evidence="5">
    <location>
        <begin position="349"/>
        <end position="368"/>
    </location>
</feature>
<comment type="subcellular location">
    <subcellularLocation>
        <location evidence="1">Membrane</location>
        <topology evidence="1">Multi-pass membrane protein</topology>
    </subcellularLocation>
</comment>
<name>A0A8J4SZQ7_9TREM</name>
<feature type="transmembrane region" description="Helical" evidence="5">
    <location>
        <begin position="110"/>
        <end position="133"/>
    </location>
</feature>
<dbReference type="GO" id="GO:0015179">
    <property type="term" value="F:L-amino acid transmembrane transporter activity"/>
    <property type="evidence" value="ECO:0007669"/>
    <property type="project" value="TreeGrafter"/>
</dbReference>
<keyword evidence="3 5" id="KW-1133">Transmembrane helix</keyword>
<comment type="caution">
    <text evidence="7">The sequence shown here is derived from an EMBL/GenBank/DDBJ whole genome shotgun (WGS) entry which is preliminary data.</text>
</comment>
<dbReference type="InterPro" id="IPR013057">
    <property type="entry name" value="AA_transpt_TM"/>
</dbReference>
<proteinExistence type="predicted"/>
<dbReference type="PANTHER" id="PTHR22950:SF652">
    <property type="entry name" value="TRANSMEMBRANE AMINO ACID TRANSPORTER FAMILY PROTEIN"/>
    <property type="match status" value="1"/>
</dbReference>
<dbReference type="PANTHER" id="PTHR22950">
    <property type="entry name" value="AMINO ACID TRANSPORTER"/>
    <property type="match status" value="1"/>
</dbReference>
<feature type="transmembrane region" description="Helical" evidence="5">
    <location>
        <begin position="411"/>
        <end position="430"/>
    </location>
</feature>
<protein>
    <submittedName>
        <fullName evidence="7">Sodium-coupled neutral amino acid transporter</fullName>
    </submittedName>
</protein>
<dbReference type="Pfam" id="PF01490">
    <property type="entry name" value="Aa_trans"/>
    <property type="match status" value="1"/>
</dbReference>
<evidence type="ECO:0000256" key="4">
    <source>
        <dbReference type="ARBA" id="ARBA00023136"/>
    </source>
</evidence>
<dbReference type="OrthoDB" id="438545at2759"/>
<feature type="transmembrane region" description="Helical" evidence="5">
    <location>
        <begin position="153"/>
        <end position="174"/>
    </location>
</feature>
<keyword evidence="4 5" id="KW-0472">Membrane</keyword>
<feature type="transmembrane region" description="Helical" evidence="5">
    <location>
        <begin position="225"/>
        <end position="245"/>
    </location>
</feature>
<dbReference type="Proteomes" id="UP000748531">
    <property type="component" value="Unassembled WGS sequence"/>
</dbReference>
<keyword evidence="2 5" id="KW-0812">Transmembrane</keyword>
<evidence type="ECO:0000256" key="5">
    <source>
        <dbReference type="SAM" id="Phobius"/>
    </source>
</evidence>
<evidence type="ECO:0000256" key="2">
    <source>
        <dbReference type="ARBA" id="ARBA00022692"/>
    </source>
</evidence>
<feature type="transmembrane region" description="Helical" evidence="5">
    <location>
        <begin position="257"/>
        <end position="281"/>
    </location>
</feature>
<evidence type="ECO:0000259" key="6">
    <source>
        <dbReference type="Pfam" id="PF01490"/>
    </source>
</evidence>
<dbReference type="GO" id="GO:0016020">
    <property type="term" value="C:membrane"/>
    <property type="evidence" value="ECO:0007669"/>
    <property type="project" value="UniProtKB-SubCell"/>
</dbReference>
<reference evidence="7" key="1">
    <citation type="submission" date="2019-05" db="EMBL/GenBank/DDBJ databases">
        <title>Annotation for the trematode Paragonimus heterotremus.</title>
        <authorList>
            <person name="Choi Y.-J."/>
        </authorList>
    </citation>
    <scope>NUCLEOTIDE SEQUENCE</scope>
    <source>
        <strain evidence="7">LC</strain>
    </source>
</reference>
<feature type="transmembrane region" description="Helical" evidence="5">
    <location>
        <begin position="181"/>
        <end position="205"/>
    </location>
</feature>
<organism evidence="7 8">
    <name type="scientific">Paragonimus heterotremus</name>
    <dbReference type="NCBI Taxonomy" id="100268"/>
    <lineage>
        <taxon>Eukaryota</taxon>
        <taxon>Metazoa</taxon>
        <taxon>Spiralia</taxon>
        <taxon>Lophotrochozoa</taxon>
        <taxon>Platyhelminthes</taxon>
        <taxon>Trematoda</taxon>
        <taxon>Digenea</taxon>
        <taxon>Plagiorchiida</taxon>
        <taxon>Troglotremata</taxon>
        <taxon>Troglotrematidae</taxon>
        <taxon>Paragonimus</taxon>
    </lineage>
</organism>
<sequence length="479" mass="52990">MDSTQSDSTINLVEPCESSTDSITTIVIAQKRGTPWYSSVLIIVNAGLGASLLAFPQAYNLAGGIAISLVFQTILALVAWFGLIILAYCADHSGTGTYQENVKACCGQGVNMACSVVIALYTFGCCITYLIIIGDLWDKVFDYAILDSEVRHAWYLDRRFIISISSILIIWPLCMPKRIDFLRFASGIGVLGVCYIGFLIIGEYFTELPPAGPIKTKPDHWSDVFLVLPAICFGYQCHVSAVPVYSCMRGRPNIRLFTVTAGLSILICYLSYIATGVFGYLSFGSHVSADVLIDYPPRPEVITGLALLAVKTYTTYPILHFCGRSALETTIRHYLHWPQERWDRIERRWRYIATTVWFAISLLLALFAPDIGLVIGLLGGLAGLFILVFPGLCLLNLVLRKNPIELARKSKAQLVLASFYIVLGGFVFALTTTQSIMQFIQHFRHSSNQNSATHQPVPLLTSLYTAGHVRPSSVYHDVL</sequence>
<evidence type="ECO:0000313" key="7">
    <source>
        <dbReference type="EMBL" id="KAF5395179.1"/>
    </source>
</evidence>
<accession>A0A8J4SZQ7</accession>
<evidence type="ECO:0000256" key="1">
    <source>
        <dbReference type="ARBA" id="ARBA00004141"/>
    </source>
</evidence>
<feature type="transmembrane region" description="Helical" evidence="5">
    <location>
        <begin position="36"/>
        <end position="55"/>
    </location>
</feature>
<gene>
    <name evidence="7" type="ORF">PHET_06413</name>
</gene>
<feature type="domain" description="Amino acid transporter transmembrane" evidence="6">
    <location>
        <begin position="34"/>
        <end position="437"/>
    </location>
</feature>
<feature type="transmembrane region" description="Helical" evidence="5">
    <location>
        <begin position="61"/>
        <end position="89"/>
    </location>
</feature>
<keyword evidence="8" id="KW-1185">Reference proteome</keyword>
<evidence type="ECO:0000313" key="8">
    <source>
        <dbReference type="Proteomes" id="UP000748531"/>
    </source>
</evidence>
<feature type="transmembrane region" description="Helical" evidence="5">
    <location>
        <begin position="374"/>
        <end position="399"/>
    </location>
</feature>
<dbReference type="AlphaFoldDB" id="A0A8J4SZQ7"/>